<sequence>MAGSVLLASRRQQEIDLKNRRHRAAFGSTSPARSRGRSSSAESVRSRRSALSSGSAATEPPKPRGRSITRRPLSASSCNGPATRPSPLTGATKRPGKDVQRFG</sequence>
<organism evidence="2 3">
    <name type="scientific">Patagioenas fasciata monilis</name>
    <dbReference type="NCBI Taxonomy" id="372326"/>
    <lineage>
        <taxon>Eukaryota</taxon>
        <taxon>Metazoa</taxon>
        <taxon>Chordata</taxon>
        <taxon>Craniata</taxon>
        <taxon>Vertebrata</taxon>
        <taxon>Euteleostomi</taxon>
        <taxon>Archelosauria</taxon>
        <taxon>Archosauria</taxon>
        <taxon>Dinosauria</taxon>
        <taxon>Saurischia</taxon>
        <taxon>Theropoda</taxon>
        <taxon>Coelurosauria</taxon>
        <taxon>Aves</taxon>
        <taxon>Neognathae</taxon>
        <taxon>Neoaves</taxon>
        <taxon>Columbimorphae</taxon>
        <taxon>Columbiformes</taxon>
        <taxon>Columbidae</taxon>
        <taxon>Patagioenas</taxon>
    </lineage>
</organism>
<dbReference type="AlphaFoldDB" id="A0A1V4KFU0"/>
<dbReference type="EMBL" id="LSYS01003209">
    <property type="protein sequence ID" value="OPJ83312.1"/>
    <property type="molecule type" value="Genomic_DNA"/>
</dbReference>
<keyword evidence="3" id="KW-1185">Reference proteome</keyword>
<evidence type="ECO:0000256" key="1">
    <source>
        <dbReference type="SAM" id="MobiDB-lite"/>
    </source>
</evidence>
<evidence type="ECO:0000313" key="2">
    <source>
        <dbReference type="EMBL" id="OPJ83312.1"/>
    </source>
</evidence>
<proteinExistence type="predicted"/>
<protein>
    <submittedName>
        <fullName evidence="2">Uncharacterized protein</fullName>
    </submittedName>
</protein>
<dbReference type="Proteomes" id="UP000190648">
    <property type="component" value="Unassembled WGS sequence"/>
</dbReference>
<name>A0A1V4KFU0_PATFA</name>
<gene>
    <name evidence="2" type="ORF">AV530_003986</name>
</gene>
<reference evidence="2 3" key="1">
    <citation type="submission" date="2016-02" db="EMBL/GenBank/DDBJ databases">
        <title>Band-tailed pigeon sequencing and assembly.</title>
        <authorList>
            <person name="Soares A.E."/>
            <person name="Novak B.J."/>
            <person name="Rice E.S."/>
            <person name="O'Connell B."/>
            <person name="Chang D."/>
            <person name="Weber S."/>
            <person name="Shapiro B."/>
        </authorList>
    </citation>
    <scope>NUCLEOTIDE SEQUENCE [LARGE SCALE GENOMIC DNA]</scope>
    <source>
        <strain evidence="2">BTP2013</strain>
        <tissue evidence="2">Blood</tissue>
    </source>
</reference>
<comment type="caution">
    <text evidence="2">The sequence shown here is derived from an EMBL/GenBank/DDBJ whole genome shotgun (WGS) entry which is preliminary data.</text>
</comment>
<accession>A0A1V4KFU0</accession>
<evidence type="ECO:0000313" key="3">
    <source>
        <dbReference type="Proteomes" id="UP000190648"/>
    </source>
</evidence>
<feature type="region of interest" description="Disordered" evidence="1">
    <location>
        <begin position="1"/>
        <end position="103"/>
    </location>
</feature>
<feature type="compositionally biased region" description="Low complexity" evidence="1">
    <location>
        <begin position="27"/>
        <end position="57"/>
    </location>
</feature>